<feature type="domain" description="FAR1" evidence="1">
    <location>
        <begin position="46"/>
        <end position="120"/>
    </location>
</feature>
<organism evidence="2 3">
    <name type="scientific">Acorus calamus</name>
    <name type="common">Sweet flag</name>
    <dbReference type="NCBI Taxonomy" id="4465"/>
    <lineage>
        <taxon>Eukaryota</taxon>
        <taxon>Viridiplantae</taxon>
        <taxon>Streptophyta</taxon>
        <taxon>Embryophyta</taxon>
        <taxon>Tracheophyta</taxon>
        <taxon>Spermatophyta</taxon>
        <taxon>Magnoliopsida</taxon>
        <taxon>Liliopsida</taxon>
        <taxon>Acoraceae</taxon>
        <taxon>Acorus</taxon>
    </lineage>
</organism>
<sequence>MDMLVEDSVEDIEQIFEENGVWIPYVDENIKLVVGMCFDTLDEAESFYIRCARFGGFGVLKSSTRYRKGSKDIYRRELVCAKEGFKDTSQDKNEIRIRNRGYVRVGCKSRIRFFKEEDGK</sequence>
<dbReference type="Pfam" id="PF03101">
    <property type="entry name" value="FAR1"/>
    <property type="match status" value="1"/>
</dbReference>
<dbReference type="PANTHER" id="PTHR46328">
    <property type="entry name" value="FAR-RED IMPAIRED RESPONSIVE (FAR1) FAMILY PROTEIN-RELATED"/>
    <property type="match status" value="1"/>
</dbReference>
<dbReference type="EMBL" id="JAUJYO010000022">
    <property type="protein sequence ID" value="KAK1282717.1"/>
    <property type="molecule type" value="Genomic_DNA"/>
</dbReference>
<reference evidence="2" key="1">
    <citation type="journal article" date="2023" name="Nat. Commun.">
        <title>Diploid and tetraploid genomes of Acorus and the evolution of monocots.</title>
        <authorList>
            <person name="Ma L."/>
            <person name="Liu K.W."/>
            <person name="Li Z."/>
            <person name="Hsiao Y.Y."/>
            <person name="Qi Y."/>
            <person name="Fu T."/>
            <person name="Tang G.D."/>
            <person name="Zhang D."/>
            <person name="Sun W.H."/>
            <person name="Liu D.K."/>
            <person name="Li Y."/>
            <person name="Chen G.Z."/>
            <person name="Liu X.D."/>
            <person name="Liao X.Y."/>
            <person name="Jiang Y.T."/>
            <person name="Yu X."/>
            <person name="Hao Y."/>
            <person name="Huang J."/>
            <person name="Zhao X.W."/>
            <person name="Ke S."/>
            <person name="Chen Y.Y."/>
            <person name="Wu W.L."/>
            <person name="Hsu J.L."/>
            <person name="Lin Y.F."/>
            <person name="Huang M.D."/>
            <person name="Li C.Y."/>
            <person name="Huang L."/>
            <person name="Wang Z.W."/>
            <person name="Zhao X."/>
            <person name="Zhong W.Y."/>
            <person name="Peng D.H."/>
            <person name="Ahmad S."/>
            <person name="Lan S."/>
            <person name="Zhang J.S."/>
            <person name="Tsai W.C."/>
            <person name="Van de Peer Y."/>
            <person name="Liu Z.J."/>
        </authorList>
    </citation>
    <scope>NUCLEOTIDE SEQUENCE</scope>
    <source>
        <strain evidence="2">CP</strain>
    </source>
</reference>
<evidence type="ECO:0000313" key="2">
    <source>
        <dbReference type="EMBL" id="KAK1282717.1"/>
    </source>
</evidence>
<gene>
    <name evidence="2" type="ORF">QJS10_CPB22g00111</name>
</gene>
<dbReference type="AlphaFoldDB" id="A0AAV9C1Z8"/>
<reference evidence="2" key="2">
    <citation type="submission" date="2023-06" db="EMBL/GenBank/DDBJ databases">
        <authorList>
            <person name="Ma L."/>
            <person name="Liu K.-W."/>
            <person name="Li Z."/>
            <person name="Hsiao Y.-Y."/>
            <person name="Qi Y."/>
            <person name="Fu T."/>
            <person name="Tang G."/>
            <person name="Zhang D."/>
            <person name="Sun W.-H."/>
            <person name="Liu D.-K."/>
            <person name="Li Y."/>
            <person name="Chen G.-Z."/>
            <person name="Liu X.-D."/>
            <person name="Liao X.-Y."/>
            <person name="Jiang Y.-T."/>
            <person name="Yu X."/>
            <person name="Hao Y."/>
            <person name="Huang J."/>
            <person name="Zhao X.-W."/>
            <person name="Ke S."/>
            <person name="Chen Y.-Y."/>
            <person name="Wu W.-L."/>
            <person name="Hsu J.-L."/>
            <person name="Lin Y.-F."/>
            <person name="Huang M.-D."/>
            <person name="Li C.-Y."/>
            <person name="Huang L."/>
            <person name="Wang Z.-W."/>
            <person name="Zhao X."/>
            <person name="Zhong W.-Y."/>
            <person name="Peng D.-H."/>
            <person name="Ahmad S."/>
            <person name="Lan S."/>
            <person name="Zhang J.-S."/>
            <person name="Tsai W.-C."/>
            <person name="Van De Peer Y."/>
            <person name="Liu Z.-J."/>
        </authorList>
    </citation>
    <scope>NUCLEOTIDE SEQUENCE</scope>
    <source>
        <strain evidence="2">CP</strain>
        <tissue evidence="2">Leaves</tissue>
    </source>
</reference>
<dbReference type="Proteomes" id="UP001180020">
    <property type="component" value="Unassembled WGS sequence"/>
</dbReference>
<comment type="caution">
    <text evidence="2">The sequence shown here is derived from an EMBL/GenBank/DDBJ whole genome shotgun (WGS) entry which is preliminary data.</text>
</comment>
<evidence type="ECO:0000259" key="1">
    <source>
        <dbReference type="Pfam" id="PF03101"/>
    </source>
</evidence>
<proteinExistence type="predicted"/>
<dbReference type="PANTHER" id="PTHR46328:SF30">
    <property type="entry name" value="OS04G0641500 PROTEIN"/>
    <property type="match status" value="1"/>
</dbReference>
<accession>A0AAV9C1Z8</accession>
<protein>
    <recommendedName>
        <fullName evidence="1">FAR1 domain-containing protein</fullName>
    </recommendedName>
</protein>
<keyword evidence="3" id="KW-1185">Reference proteome</keyword>
<dbReference type="InterPro" id="IPR004330">
    <property type="entry name" value="FAR1_DNA_bnd_dom"/>
</dbReference>
<evidence type="ECO:0000313" key="3">
    <source>
        <dbReference type="Proteomes" id="UP001180020"/>
    </source>
</evidence>
<name>A0AAV9C1Z8_ACOCL</name>